<protein>
    <submittedName>
        <fullName evidence="1">Uncharacterized protein</fullName>
    </submittedName>
</protein>
<evidence type="ECO:0000313" key="1">
    <source>
        <dbReference type="EMBL" id="MCP2164437.1"/>
    </source>
</evidence>
<accession>A0AAE3KF04</accession>
<reference evidence="1" key="1">
    <citation type="submission" date="2022-06" db="EMBL/GenBank/DDBJ databases">
        <title>Genomic Encyclopedia of Archaeal and Bacterial Type Strains, Phase II (KMG-II): from individual species to whole genera.</title>
        <authorList>
            <person name="Goeker M."/>
        </authorList>
    </citation>
    <scope>NUCLEOTIDE SEQUENCE</scope>
    <source>
        <strain evidence="1">DSM 43935</strain>
    </source>
</reference>
<keyword evidence="2" id="KW-1185">Reference proteome</keyword>
<dbReference type="EMBL" id="JAMTCK010000003">
    <property type="protein sequence ID" value="MCP2164437.1"/>
    <property type="molecule type" value="Genomic_DNA"/>
</dbReference>
<name>A0AAE3KF04_9PSEU</name>
<comment type="caution">
    <text evidence="1">The sequence shown here is derived from an EMBL/GenBank/DDBJ whole genome shotgun (WGS) entry which is preliminary data.</text>
</comment>
<gene>
    <name evidence="1" type="ORF">LX83_001277</name>
</gene>
<organism evidence="1 2">
    <name type="scientific">Goodfellowiella coeruleoviolacea</name>
    <dbReference type="NCBI Taxonomy" id="334858"/>
    <lineage>
        <taxon>Bacteria</taxon>
        <taxon>Bacillati</taxon>
        <taxon>Actinomycetota</taxon>
        <taxon>Actinomycetes</taxon>
        <taxon>Pseudonocardiales</taxon>
        <taxon>Pseudonocardiaceae</taxon>
        <taxon>Goodfellowiella</taxon>
    </lineage>
</organism>
<evidence type="ECO:0000313" key="2">
    <source>
        <dbReference type="Proteomes" id="UP001206128"/>
    </source>
</evidence>
<dbReference type="Proteomes" id="UP001206128">
    <property type="component" value="Unassembled WGS sequence"/>
</dbReference>
<proteinExistence type="predicted"/>
<dbReference type="AlphaFoldDB" id="A0AAE3KF04"/>
<sequence>MGAGVETDSGTQTTVDAASVATTSGVLLPADDQVTAAAGQPATTDGQLSFAVGAIVQIGGAVAEGAVRLTEEAAQGILQVIGSARTELATLQRNAEQDLGTPLLFGNNFVGRAIAERLRGVASEGAESAVGVVTSFAEVLDQVEATVRAAAGLLTDTDAAAGQAITRAGGQR</sequence>